<organism evidence="1 2">
    <name type="scientific">Aquimarina rubra</name>
    <dbReference type="NCBI Taxonomy" id="1920033"/>
    <lineage>
        <taxon>Bacteria</taxon>
        <taxon>Pseudomonadati</taxon>
        <taxon>Bacteroidota</taxon>
        <taxon>Flavobacteriia</taxon>
        <taxon>Flavobacteriales</taxon>
        <taxon>Flavobacteriaceae</taxon>
        <taxon>Aquimarina</taxon>
    </lineage>
</organism>
<name>A0ABW5LAE7_9FLAO</name>
<evidence type="ECO:0000313" key="2">
    <source>
        <dbReference type="Proteomes" id="UP001597319"/>
    </source>
</evidence>
<dbReference type="EMBL" id="JBHULE010000008">
    <property type="protein sequence ID" value="MFD2561867.1"/>
    <property type="molecule type" value="Genomic_DNA"/>
</dbReference>
<feature type="non-terminal residue" evidence="1">
    <location>
        <position position="1"/>
    </location>
</feature>
<protein>
    <submittedName>
        <fullName evidence="1">RHS repeat domain-containing protein</fullName>
    </submittedName>
</protein>
<reference evidence="2" key="1">
    <citation type="journal article" date="2019" name="Int. J. Syst. Evol. Microbiol.">
        <title>The Global Catalogue of Microorganisms (GCM) 10K type strain sequencing project: providing services to taxonomists for standard genome sequencing and annotation.</title>
        <authorList>
            <consortium name="The Broad Institute Genomics Platform"/>
            <consortium name="The Broad Institute Genome Sequencing Center for Infectious Disease"/>
            <person name="Wu L."/>
            <person name="Ma J."/>
        </authorList>
    </citation>
    <scope>NUCLEOTIDE SEQUENCE [LARGE SCALE GENOMIC DNA]</scope>
    <source>
        <strain evidence="2">KCTC 52274</strain>
    </source>
</reference>
<dbReference type="NCBIfam" id="TIGR03696">
    <property type="entry name" value="Rhs_assc_core"/>
    <property type="match status" value="1"/>
</dbReference>
<dbReference type="Proteomes" id="UP001597319">
    <property type="component" value="Unassembled WGS sequence"/>
</dbReference>
<evidence type="ECO:0000313" key="1">
    <source>
        <dbReference type="EMBL" id="MFD2561867.1"/>
    </source>
</evidence>
<dbReference type="Gene3D" id="2.180.10.10">
    <property type="entry name" value="RHS repeat-associated core"/>
    <property type="match status" value="1"/>
</dbReference>
<dbReference type="InterPro" id="IPR022385">
    <property type="entry name" value="Rhs_assc_core"/>
</dbReference>
<accession>A0ABW5LAE7</accession>
<comment type="caution">
    <text evidence="1">The sequence shown here is derived from an EMBL/GenBank/DDBJ whole genome shotgun (WGS) entry which is preliminary data.</text>
</comment>
<keyword evidence="2" id="KW-1185">Reference proteome</keyword>
<gene>
    <name evidence="1" type="ORF">ACFSR1_04235</name>
</gene>
<proteinExistence type="predicted"/>
<sequence>DYYPFGMLLTNRNGNSSEYRYGFQGQEKDDEIKGEGNSMNYKYRMHDPRLGRFFAIDPLGHEFPWNSPYAFSENDLIRAVELEGLEKVITITGNNVEPRTITDKETIDRVRNKFLSGHKFFDNSRWVTGFRYYNSADKSIYGYGHLDIHLRDNGEKWIWFEGFPEDKLEERELKAAKTKVIWEGVVDVGIGTIGLITAGAEEIVSVGGATPAVAAQIIFSIDEFAGGVDKIMDPESALKREAKPIKYVVATFLGDDGVTMYNIIDVTLGVTDILGADKLKDFIGAYDTINDAQGAIDEHREAESKKESKKKNEG</sequence>
<dbReference type="RefSeq" id="WP_378289965.1">
    <property type="nucleotide sequence ID" value="NZ_JBHULE010000008.1"/>
</dbReference>